<evidence type="ECO:0000256" key="12">
    <source>
        <dbReference type="ARBA" id="ARBA00046008"/>
    </source>
</evidence>
<name>A0A851I225_9GAMM</name>
<keyword evidence="6 16" id="KW-0223">Dioxygenase</keyword>
<dbReference type="NCBIfam" id="TIGR02409">
    <property type="entry name" value="carnitine_bodg"/>
    <property type="match status" value="1"/>
</dbReference>
<dbReference type="CDD" id="cd00250">
    <property type="entry name" value="CAS_like"/>
    <property type="match status" value="1"/>
</dbReference>
<dbReference type="InterPro" id="IPR012775">
    <property type="entry name" value="GBBH-like"/>
</dbReference>
<dbReference type="InterPro" id="IPR038492">
    <property type="entry name" value="GBBH-like_N_sf"/>
</dbReference>
<keyword evidence="17" id="KW-1185">Reference proteome</keyword>
<dbReference type="InterPro" id="IPR003819">
    <property type="entry name" value="TauD/TfdA-like"/>
</dbReference>
<evidence type="ECO:0000256" key="9">
    <source>
        <dbReference type="ARBA" id="ARBA00030363"/>
    </source>
</evidence>
<sequence>MLGLSNIEILMQGQALQVEWSNGSSSRFHSIWLRDHSPDADTLSPGNGQRLVRIQDLPSDVRIERANALDQNQLELTFGPENKTVIFDSNWLYRNRYDKVRDEASAPAWTGPAITRWGRELQKELPVASFEEASENAEVLRGWLADIARYGVAKMTDMPIESEAICRVVELFGYVRDTNYGRFFEVRTEVNPVNLAYTGLGLQVHTDNPYRDPVPTLQLLSCLENSVDGGDSVIVDSFRAVEILREEAPELFQVLASQPANFTYTGTGDVYLRSKRPIIELGPDSELLAVRFNNRSLGTLTDIPFDHMADFYTAYRKLAEIMERPELEVTFKLRPGELFIVDNTRVTHGRIGYESSGSRWLQGAYADKDSLLSTLAVLENSKNAQEGVA</sequence>
<dbReference type="InterPro" id="IPR050411">
    <property type="entry name" value="AlphaKG_dependent_hydroxylases"/>
</dbReference>
<accession>A0A851I225</accession>
<dbReference type="FunFam" id="3.60.130.10:FF:000001">
    <property type="entry name" value="Trimethyllysine dioxygenase, mitochondrial"/>
    <property type="match status" value="1"/>
</dbReference>
<keyword evidence="5" id="KW-0479">Metal-binding</keyword>
<dbReference type="UniPathway" id="UPA00118"/>
<proteinExistence type="inferred from homology"/>
<dbReference type="GO" id="GO:0005506">
    <property type="term" value="F:iron ion binding"/>
    <property type="evidence" value="ECO:0007669"/>
    <property type="project" value="InterPro"/>
</dbReference>
<evidence type="ECO:0000256" key="1">
    <source>
        <dbReference type="ARBA" id="ARBA00001954"/>
    </source>
</evidence>
<evidence type="ECO:0000256" key="10">
    <source>
        <dbReference type="ARBA" id="ARBA00031778"/>
    </source>
</evidence>
<comment type="caution">
    <text evidence="16">The sequence shown here is derived from an EMBL/GenBank/DDBJ whole genome shotgun (WGS) entry which is preliminary data.</text>
</comment>
<keyword evidence="7 16" id="KW-0560">Oxidoreductase</keyword>
<dbReference type="FunFam" id="3.30.2020.30:FF:000002">
    <property type="entry name" value="Putative gamma-butyrobetaine dioxygenase"/>
    <property type="match status" value="1"/>
</dbReference>
<dbReference type="InterPro" id="IPR042098">
    <property type="entry name" value="TauD-like_sf"/>
</dbReference>
<dbReference type="PANTHER" id="PTHR10696">
    <property type="entry name" value="GAMMA-BUTYROBETAINE HYDROXYLASE-RELATED"/>
    <property type="match status" value="1"/>
</dbReference>
<protein>
    <recommendedName>
        <fullName evidence="4">trimethyllysine dioxygenase</fullName>
        <ecNumber evidence="4">1.14.11.8</ecNumber>
    </recommendedName>
    <alternativeName>
        <fullName evidence="10">Epsilon-trimethyllysine 2-oxoglutarate dioxygenase</fullName>
    </alternativeName>
    <alternativeName>
        <fullName evidence="9">TML hydroxylase</fullName>
    </alternativeName>
    <alternativeName>
        <fullName evidence="11">TML-alpha-ketoglutarate dioxygenase</fullName>
    </alternativeName>
</protein>
<comment type="similarity">
    <text evidence="3">Belongs to the gamma-BBH/TMLD family.</text>
</comment>
<dbReference type="GO" id="GO:0050353">
    <property type="term" value="F:trimethyllysine dioxygenase activity"/>
    <property type="evidence" value="ECO:0007669"/>
    <property type="project" value="UniProtKB-EC"/>
</dbReference>
<dbReference type="Gene3D" id="3.30.2020.30">
    <property type="match status" value="1"/>
</dbReference>
<evidence type="ECO:0000259" key="14">
    <source>
        <dbReference type="Pfam" id="PF02668"/>
    </source>
</evidence>
<evidence type="ECO:0000256" key="3">
    <source>
        <dbReference type="ARBA" id="ARBA00008654"/>
    </source>
</evidence>
<feature type="domain" description="Gamma-butyrobetaine hydroxylase-like N-terminal" evidence="15">
    <location>
        <begin position="11"/>
        <end position="93"/>
    </location>
</feature>
<reference evidence="16 17" key="1">
    <citation type="submission" date="2020-03" db="EMBL/GenBank/DDBJ databases">
        <title>Metagenomic, metatranscriptomic, and metabolomic analyses revealed the key microbes and metabolic features during the fermentation of ganjang, Korean traditional soy sauce.</title>
        <authorList>
            <person name="Chun B.H."/>
            <person name="Jeon C.O."/>
        </authorList>
    </citation>
    <scope>NUCLEOTIDE SEQUENCE [LARGE SCALE GENOMIC DNA]</scope>
    <source>
        <strain evidence="16 17">KG14</strain>
    </source>
</reference>
<gene>
    <name evidence="16" type="ORF">HLV39_11925</name>
</gene>
<evidence type="ECO:0000256" key="2">
    <source>
        <dbReference type="ARBA" id="ARBA00001961"/>
    </source>
</evidence>
<evidence type="ECO:0000256" key="7">
    <source>
        <dbReference type="ARBA" id="ARBA00023002"/>
    </source>
</evidence>
<organism evidence="16 17">
    <name type="scientific">Marinobacter adhaerens</name>
    <dbReference type="NCBI Taxonomy" id="1033846"/>
    <lineage>
        <taxon>Bacteria</taxon>
        <taxon>Pseudomonadati</taxon>
        <taxon>Pseudomonadota</taxon>
        <taxon>Gammaproteobacteria</taxon>
        <taxon>Pseudomonadales</taxon>
        <taxon>Marinobacteraceae</taxon>
        <taxon>Marinobacter</taxon>
    </lineage>
</organism>
<comment type="function">
    <text evidence="12">Converts trimethyllysine (TML) into hydroxytrimethyllysine (HTML).</text>
</comment>
<comment type="cofactor">
    <cofactor evidence="2">
        <name>L-ascorbate</name>
        <dbReference type="ChEBI" id="CHEBI:38290"/>
    </cofactor>
</comment>
<comment type="catalytic activity">
    <reaction evidence="13">
        <text>N(6),N(6),N(6)-trimethyl-L-lysine + 2-oxoglutarate + O2 = (3S)-3-hydroxy-N(6),N(6),N(6)-trimethyl-L-lysine + succinate + CO2</text>
        <dbReference type="Rhea" id="RHEA:14181"/>
        <dbReference type="ChEBI" id="CHEBI:15379"/>
        <dbReference type="ChEBI" id="CHEBI:16526"/>
        <dbReference type="ChEBI" id="CHEBI:16810"/>
        <dbReference type="ChEBI" id="CHEBI:30031"/>
        <dbReference type="ChEBI" id="CHEBI:58100"/>
        <dbReference type="ChEBI" id="CHEBI:141499"/>
        <dbReference type="EC" id="1.14.11.8"/>
    </reaction>
</comment>
<dbReference type="PANTHER" id="PTHR10696:SF51">
    <property type="entry name" value="TRIMETHYLLYSINE DIOXYGENASE, MITOCHONDRIAL"/>
    <property type="match status" value="1"/>
</dbReference>
<evidence type="ECO:0000256" key="8">
    <source>
        <dbReference type="ARBA" id="ARBA00023004"/>
    </source>
</evidence>
<dbReference type="GO" id="GO:0045329">
    <property type="term" value="P:carnitine biosynthetic process"/>
    <property type="evidence" value="ECO:0007669"/>
    <property type="project" value="UniProtKB-UniPathway"/>
</dbReference>
<dbReference type="EMBL" id="JABEVQ010000006">
    <property type="protein sequence ID" value="NWN92201.1"/>
    <property type="molecule type" value="Genomic_DNA"/>
</dbReference>
<dbReference type="AlphaFoldDB" id="A0A851I225"/>
<evidence type="ECO:0000313" key="16">
    <source>
        <dbReference type="EMBL" id="NWN92201.1"/>
    </source>
</evidence>
<dbReference type="EC" id="1.14.11.8" evidence="4"/>
<dbReference type="SUPFAM" id="SSF51197">
    <property type="entry name" value="Clavaminate synthase-like"/>
    <property type="match status" value="1"/>
</dbReference>
<dbReference type="Proteomes" id="UP000536442">
    <property type="component" value="Unassembled WGS sequence"/>
</dbReference>
<evidence type="ECO:0000256" key="11">
    <source>
        <dbReference type="ARBA" id="ARBA00032283"/>
    </source>
</evidence>
<dbReference type="Pfam" id="PF06155">
    <property type="entry name" value="GBBH-like_N"/>
    <property type="match status" value="1"/>
</dbReference>
<keyword evidence="8" id="KW-0408">Iron</keyword>
<evidence type="ECO:0000256" key="6">
    <source>
        <dbReference type="ARBA" id="ARBA00022964"/>
    </source>
</evidence>
<evidence type="ECO:0000259" key="15">
    <source>
        <dbReference type="Pfam" id="PF06155"/>
    </source>
</evidence>
<evidence type="ECO:0000256" key="4">
    <source>
        <dbReference type="ARBA" id="ARBA00012267"/>
    </source>
</evidence>
<dbReference type="Pfam" id="PF02668">
    <property type="entry name" value="TauD"/>
    <property type="match status" value="1"/>
</dbReference>
<evidence type="ECO:0000256" key="5">
    <source>
        <dbReference type="ARBA" id="ARBA00022723"/>
    </source>
</evidence>
<feature type="domain" description="TauD/TfdA-like" evidence="14">
    <location>
        <begin position="128"/>
        <end position="365"/>
    </location>
</feature>
<evidence type="ECO:0000313" key="17">
    <source>
        <dbReference type="Proteomes" id="UP000536442"/>
    </source>
</evidence>
<evidence type="ECO:0000256" key="13">
    <source>
        <dbReference type="ARBA" id="ARBA00049334"/>
    </source>
</evidence>
<dbReference type="Gene3D" id="3.60.130.10">
    <property type="entry name" value="Clavaminate synthase-like"/>
    <property type="match status" value="1"/>
</dbReference>
<comment type="cofactor">
    <cofactor evidence="1">
        <name>Fe(2+)</name>
        <dbReference type="ChEBI" id="CHEBI:29033"/>
    </cofactor>
</comment>
<dbReference type="InterPro" id="IPR010376">
    <property type="entry name" value="GBBH-like_N"/>
</dbReference>